<keyword evidence="4 8" id="KW-1133">Transmembrane helix</keyword>
<evidence type="ECO:0000259" key="9">
    <source>
        <dbReference type="Pfam" id="PF02687"/>
    </source>
</evidence>
<dbReference type="AlphaFoldDB" id="A0A9X1Q5X4"/>
<evidence type="ECO:0000313" key="12">
    <source>
        <dbReference type="Proteomes" id="UP001139384"/>
    </source>
</evidence>
<feature type="region of interest" description="Disordered" evidence="7">
    <location>
        <begin position="60"/>
        <end position="80"/>
    </location>
</feature>
<dbReference type="GO" id="GO:0005886">
    <property type="term" value="C:plasma membrane"/>
    <property type="evidence" value="ECO:0007669"/>
    <property type="project" value="UniProtKB-SubCell"/>
</dbReference>
<evidence type="ECO:0000256" key="6">
    <source>
        <dbReference type="ARBA" id="ARBA00038076"/>
    </source>
</evidence>
<evidence type="ECO:0000256" key="1">
    <source>
        <dbReference type="ARBA" id="ARBA00004651"/>
    </source>
</evidence>
<dbReference type="GO" id="GO:0022857">
    <property type="term" value="F:transmembrane transporter activity"/>
    <property type="evidence" value="ECO:0007669"/>
    <property type="project" value="TreeGrafter"/>
</dbReference>
<comment type="similarity">
    <text evidence="6">Belongs to the ABC-4 integral membrane protein family.</text>
</comment>
<feature type="transmembrane region" description="Helical" evidence="8">
    <location>
        <begin position="729"/>
        <end position="754"/>
    </location>
</feature>
<evidence type="ECO:0000256" key="7">
    <source>
        <dbReference type="SAM" id="MobiDB-lite"/>
    </source>
</evidence>
<evidence type="ECO:0000256" key="5">
    <source>
        <dbReference type="ARBA" id="ARBA00023136"/>
    </source>
</evidence>
<reference evidence="11" key="1">
    <citation type="submission" date="2022-01" db="EMBL/GenBank/DDBJ databases">
        <title>Draft Genome Sequences of Seven Type Strains of the Genus Streptomyces.</title>
        <authorList>
            <person name="Aziz S."/>
            <person name="Coretto E."/>
            <person name="Chronakova A."/>
            <person name="Sproer C."/>
            <person name="Huber K."/>
            <person name="Nouioui I."/>
            <person name="Gross H."/>
        </authorList>
    </citation>
    <scope>NUCLEOTIDE SEQUENCE</scope>
    <source>
        <strain evidence="11">DSM 103493</strain>
    </source>
</reference>
<feature type="transmembrane region" description="Helical" evidence="8">
    <location>
        <begin position="781"/>
        <end position="801"/>
    </location>
</feature>
<evidence type="ECO:0000259" key="10">
    <source>
        <dbReference type="Pfam" id="PF12704"/>
    </source>
</evidence>
<feature type="transmembrane region" description="Helical" evidence="8">
    <location>
        <begin position="448"/>
        <end position="474"/>
    </location>
</feature>
<comment type="subcellular location">
    <subcellularLocation>
        <location evidence="1">Cell membrane</location>
        <topology evidence="1">Multi-pass membrane protein</topology>
    </subcellularLocation>
</comment>
<evidence type="ECO:0000256" key="2">
    <source>
        <dbReference type="ARBA" id="ARBA00022475"/>
    </source>
</evidence>
<feature type="transmembrane region" description="Helical" evidence="8">
    <location>
        <begin position="406"/>
        <end position="428"/>
    </location>
</feature>
<keyword evidence="3 8" id="KW-0812">Transmembrane</keyword>
<dbReference type="Pfam" id="PF02687">
    <property type="entry name" value="FtsX"/>
    <property type="match status" value="2"/>
</dbReference>
<dbReference type="Pfam" id="PF12704">
    <property type="entry name" value="MacB_PCD"/>
    <property type="match status" value="2"/>
</dbReference>
<feature type="domain" description="ABC3 transporter permease C-terminal" evidence="9">
    <location>
        <begin position="733"/>
        <end position="848"/>
    </location>
</feature>
<dbReference type="InterPro" id="IPR025857">
    <property type="entry name" value="MacB_PCD"/>
</dbReference>
<proteinExistence type="inferred from homology"/>
<feature type="transmembrane region" description="Helical" evidence="8">
    <location>
        <begin position="495"/>
        <end position="515"/>
    </location>
</feature>
<evidence type="ECO:0000313" key="11">
    <source>
        <dbReference type="EMBL" id="MCF1599497.1"/>
    </source>
</evidence>
<dbReference type="EMBL" id="JAKEIP010000313">
    <property type="protein sequence ID" value="MCF1599497.1"/>
    <property type="molecule type" value="Genomic_DNA"/>
</dbReference>
<keyword evidence="2" id="KW-1003">Cell membrane</keyword>
<feature type="transmembrane region" description="Helical" evidence="8">
    <location>
        <begin position="363"/>
        <end position="385"/>
    </location>
</feature>
<sequence length="856" mass="89712">MTVLKTSLRNFFAHKGRMALSAVAVLLSVAFVSGTLVFTDTMNTTFDKLFAVTASDVTVSPKTAEDEDDGGGTGRPVSLPASTVEQVAAVDGVKQAEGAVASMSVTVVNSENENMGSSTGAPTIAGNWTRNDLKSMEITSGHAPRGPTDVMVDADTADKHDLKLGDELRTIAATGDIRARIVGIASWKVTNPGAAVVYFDTATAQRTLLGATGRFTQVAVTAAAGVSDTQLKQDIAKSLNGSYKIQTAKENADENRKDVGEFMDIIKYAMLGFAGIAFLVGIFLIINTFSMLVAQRTREIGLMRAIGSSRRQVNRSVLVEALLLGFIGSILGVAAGVGIAVGLMKLMSMAGMNLSTDDLTVKVTTPVIGLILGVVVTVLAAYLPARRAGKVSPMAALRDAGTPADIKAGWIRGLIGLVLTGAGTYALFAAATADKASDGALMLGGGVVLTLIGFVVIGPLLAGAVVRVISAVLLRAFGPVGRMAERNALRNPRRTGATGAALMIGLALVACLSVVGSSMVASATSELDKSVGADFIVMAQQQEIVPQVEKAMERTPGLAHVTRYKDVDATLTSPDGKTDDSGITAADPTYAEDLRRTTTQGTLSAAYGKDAMSVGSDYAKEHGVRVGDTITVAFKGGEAAKLKVAAITDDDTSIDQGARYTSIETLRKYLPADRIPQNVIMFAKAKDGQEEAAYAALKKSLDGYPQYQVRDQTDYKQELKDQVGQLLNMVYGLLALAIIVAVLGVVNTLALSVVERTREIGLMRAIGLSRRQLRRMIRMESVVIALFGALLGLGLGMGWGATAQKLLALEGLNVLDIPWPTIIGVFIGSAFVGLFAALVPAFRAGRMNVLNAIATE</sequence>
<organism evidence="11 12">
    <name type="scientific">Streptomyces muensis</name>
    <dbReference type="NCBI Taxonomy" id="1077944"/>
    <lineage>
        <taxon>Bacteria</taxon>
        <taxon>Bacillati</taxon>
        <taxon>Actinomycetota</taxon>
        <taxon>Actinomycetes</taxon>
        <taxon>Kitasatosporales</taxon>
        <taxon>Streptomycetaceae</taxon>
        <taxon>Streptomyces</taxon>
    </lineage>
</organism>
<dbReference type="Proteomes" id="UP001139384">
    <property type="component" value="Unassembled WGS sequence"/>
</dbReference>
<feature type="transmembrane region" description="Helical" evidence="8">
    <location>
        <begin position="317"/>
        <end position="343"/>
    </location>
</feature>
<evidence type="ECO:0000256" key="4">
    <source>
        <dbReference type="ARBA" id="ARBA00022989"/>
    </source>
</evidence>
<feature type="transmembrane region" description="Helical" evidence="8">
    <location>
        <begin position="268"/>
        <end position="294"/>
    </location>
</feature>
<keyword evidence="5 8" id="KW-0472">Membrane</keyword>
<feature type="domain" description="ABC3 transporter permease C-terminal" evidence="9">
    <location>
        <begin position="273"/>
        <end position="393"/>
    </location>
</feature>
<dbReference type="RefSeq" id="WP_234767868.1">
    <property type="nucleotide sequence ID" value="NZ_JAKEIP010000313.1"/>
</dbReference>
<feature type="domain" description="MacB-like periplasmic core" evidence="10">
    <location>
        <begin position="19"/>
        <end position="236"/>
    </location>
</feature>
<dbReference type="PANTHER" id="PTHR30572">
    <property type="entry name" value="MEMBRANE COMPONENT OF TRANSPORTER-RELATED"/>
    <property type="match status" value="1"/>
</dbReference>
<dbReference type="PANTHER" id="PTHR30572:SF4">
    <property type="entry name" value="ABC TRANSPORTER PERMEASE YTRF"/>
    <property type="match status" value="1"/>
</dbReference>
<evidence type="ECO:0000256" key="8">
    <source>
        <dbReference type="SAM" id="Phobius"/>
    </source>
</evidence>
<dbReference type="InterPro" id="IPR003838">
    <property type="entry name" value="ABC3_permease_C"/>
</dbReference>
<accession>A0A9X1Q5X4</accession>
<keyword evidence="12" id="KW-1185">Reference proteome</keyword>
<feature type="transmembrane region" description="Helical" evidence="8">
    <location>
        <begin position="821"/>
        <end position="842"/>
    </location>
</feature>
<feature type="domain" description="MacB-like periplasmic core" evidence="10">
    <location>
        <begin position="498"/>
        <end position="697"/>
    </location>
</feature>
<gene>
    <name evidence="11" type="ORF">L0P92_38970</name>
</gene>
<comment type="caution">
    <text evidence="11">The sequence shown here is derived from an EMBL/GenBank/DDBJ whole genome shotgun (WGS) entry which is preliminary data.</text>
</comment>
<dbReference type="InterPro" id="IPR050250">
    <property type="entry name" value="Macrolide_Exporter_MacB"/>
</dbReference>
<evidence type="ECO:0000256" key="3">
    <source>
        <dbReference type="ARBA" id="ARBA00022692"/>
    </source>
</evidence>
<protein>
    <submittedName>
        <fullName evidence="11">FtsX-like permease family protein</fullName>
    </submittedName>
</protein>
<name>A0A9X1Q5X4_STRM4</name>